<dbReference type="OrthoDB" id="1036397at2"/>
<dbReference type="AlphaFoldDB" id="A0A1G5AU08"/>
<reference evidence="1 2" key="1">
    <citation type="submission" date="2016-10" db="EMBL/GenBank/DDBJ databases">
        <authorList>
            <person name="de Groot N.N."/>
        </authorList>
    </citation>
    <scope>NUCLEOTIDE SEQUENCE [LARGE SCALE GENOMIC DNA]</scope>
    <source>
        <strain evidence="1 2">CGMCC 1.7031</strain>
    </source>
</reference>
<dbReference type="Proteomes" id="UP000199354">
    <property type="component" value="Unassembled WGS sequence"/>
</dbReference>
<gene>
    <name evidence="1" type="ORF">SAMN02927903_00153</name>
</gene>
<dbReference type="RefSeq" id="WP_091140153.1">
    <property type="nucleotide sequence ID" value="NZ_FMVF01000002.1"/>
</dbReference>
<dbReference type="EMBL" id="FMVF01000002">
    <property type="protein sequence ID" value="SCX81356.1"/>
    <property type="molecule type" value="Genomic_DNA"/>
</dbReference>
<keyword evidence="2" id="KW-1185">Reference proteome</keyword>
<proteinExistence type="predicted"/>
<protein>
    <submittedName>
        <fullName evidence="1">Uncharacterized protein</fullName>
    </submittedName>
</protein>
<organism evidence="1 2">
    <name type="scientific">Flavobacterium caeni</name>
    <dbReference type="NCBI Taxonomy" id="490189"/>
    <lineage>
        <taxon>Bacteria</taxon>
        <taxon>Pseudomonadati</taxon>
        <taxon>Bacteroidota</taxon>
        <taxon>Flavobacteriia</taxon>
        <taxon>Flavobacteriales</taxon>
        <taxon>Flavobacteriaceae</taxon>
        <taxon>Flavobacterium</taxon>
    </lineage>
</organism>
<dbReference type="STRING" id="490189.SAMN02927903_00153"/>
<evidence type="ECO:0000313" key="2">
    <source>
        <dbReference type="Proteomes" id="UP000199354"/>
    </source>
</evidence>
<name>A0A1G5AU08_9FLAO</name>
<sequence>MYLSIPKNIETRRDRQVSLDHIHIFKTNIGQADLALVKKLFNPYRTILSWSVDTEDCDLVLRVVSVAYSESQVRALVLQNGFECEVLS</sequence>
<accession>A0A1G5AU08</accession>
<evidence type="ECO:0000313" key="1">
    <source>
        <dbReference type="EMBL" id="SCX81356.1"/>
    </source>
</evidence>